<dbReference type="Pfam" id="PF01757">
    <property type="entry name" value="Acyl_transf_3"/>
    <property type="match status" value="1"/>
</dbReference>
<feature type="transmembrane region" description="Helical" evidence="1">
    <location>
        <begin position="255"/>
        <end position="277"/>
    </location>
</feature>
<keyword evidence="4" id="KW-1185">Reference proteome</keyword>
<feature type="transmembrane region" description="Helical" evidence="1">
    <location>
        <begin position="316"/>
        <end position="338"/>
    </location>
</feature>
<dbReference type="InterPro" id="IPR050623">
    <property type="entry name" value="Glucan_succinyl_AcylTrfase"/>
</dbReference>
<organism evidence="3 4">
    <name type="scientific">Algoriphagus pacificus</name>
    <dbReference type="NCBI Taxonomy" id="2811234"/>
    <lineage>
        <taxon>Bacteria</taxon>
        <taxon>Pseudomonadati</taxon>
        <taxon>Bacteroidota</taxon>
        <taxon>Cytophagia</taxon>
        <taxon>Cytophagales</taxon>
        <taxon>Cyclobacteriaceae</taxon>
        <taxon>Algoriphagus</taxon>
    </lineage>
</organism>
<name>A0ABS3CGR1_9BACT</name>
<sequence>MDSQSIKTIRRYDIDWLRVIAIGLLLIYHISIGFQPWGRMIGFITSKEPWAALWVPMSLLNIWRIPFLFFVSGMGVYFAMQSRSWGGLLKERAKRILLPFVFGMFAIVPIHILIWRQYYGMELRYNWDPGHLWFLGNIFCYVLLLSPLFYLIKKNEEAKLVVWLKSTLRKPWGLLLALIPFLLEAVLINPVPFELYAMTWHGFVLGLIAFFFGFCFVLSGEGFWKMIQKWRWLFLVLGSGLFVFRNYYFKSFPPSYLLAIESFSWILTVFAFGSLYLKGPSKSLSYLSQAAYPVYILHMIFLYLGSLLIFPLEIPVYLQFLLVALITFAGCFGSYELIRRIPLLRPFFGLKGGAGK</sequence>
<evidence type="ECO:0000259" key="2">
    <source>
        <dbReference type="Pfam" id="PF01757"/>
    </source>
</evidence>
<keyword evidence="3" id="KW-0012">Acyltransferase</keyword>
<dbReference type="PANTHER" id="PTHR36927:SF3">
    <property type="entry name" value="GLUCANS BIOSYNTHESIS PROTEIN C"/>
    <property type="match status" value="1"/>
</dbReference>
<feature type="transmembrane region" description="Helical" evidence="1">
    <location>
        <begin position="289"/>
        <end position="310"/>
    </location>
</feature>
<feature type="transmembrane region" description="Helical" evidence="1">
    <location>
        <begin position="54"/>
        <end position="79"/>
    </location>
</feature>
<dbReference type="GO" id="GO:0016746">
    <property type="term" value="F:acyltransferase activity"/>
    <property type="evidence" value="ECO:0007669"/>
    <property type="project" value="UniProtKB-KW"/>
</dbReference>
<proteinExistence type="predicted"/>
<feature type="transmembrane region" description="Helical" evidence="1">
    <location>
        <begin position="16"/>
        <end position="34"/>
    </location>
</feature>
<feature type="transmembrane region" description="Helical" evidence="1">
    <location>
        <begin position="197"/>
        <end position="218"/>
    </location>
</feature>
<keyword evidence="1" id="KW-0812">Transmembrane</keyword>
<accession>A0ABS3CGR1</accession>
<reference evidence="3 4" key="1">
    <citation type="submission" date="2021-03" db="EMBL/GenBank/DDBJ databases">
        <title>novel species isolated from a fishpond in China.</title>
        <authorList>
            <person name="Lu H."/>
            <person name="Cai Z."/>
        </authorList>
    </citation>
    <scope>NUCLEOTIDE SEQUENCE [LARGE SCALE GENOMIC DNA]</scope>
    <source>
        <strain evidence="3 4">YJ13C</strain>
    </source>
</reference>
<evidence type="ECO:0000256" key="1">
    <source>
        <dbReference type="SAM" id="Phobius"/>
    </source>
</evidence>
<feature type="transmembrane region" description="Helical" evidence="1">
    <location>
        <begin position="230"/>
        <end position="249"/>
    </location>
</feature>
<feature type="transmembrane region" description="Helical" evidence="1">
    <location>
        <begin position="172"/>
        <end position="191"/>
    </location>
</feature>
<dbReference type="Proteomes" id="UP000664480">
    <property type="component" value="Unassembled WGS sequence"/>
</dbReference>
<evidence type="ECO:0000313" key="4">
    <source>
        <dbReference type="Proteomes" id="UP000664480"/>
    </source>
</evidence>
<feature type="transmembrane region" description="Helical" evidence="1">
    <location>
        <begin position="131"/>
        <end position="152"/>
    </location>
</feature>
<comment type="caution">
    <text evidence="3">The sequence shown here is derived from an EMBL/GenBank/DDBJ whole genome shotgun (WGS) entry which is preliminary data.</text>
</comment>
<gene>
    <name evidence="3" type="ORF">J0A69_12660</name>
</gene>
<keyword evidence="3" id="KW-0808">Transferase</keyword>
<protein>
    <submittedName>
        <fullName evidence="3">Acyltransferase family protein</fullName>
    </submittedName>
</protein>
<feature type="domain" description="Acyltransferase 3" evidence="2">
    <location>
        <begin position="12"/>
        <end position="333"/>
    </location>
</feature>
<keyword evidence="1" id="KW-1133">Transmembrane helix</keyword>
<dbReference type="InterPro" id="IPR002656">
    <property type="entry name" value="Acyl_transf_3_dom"/>
</dbReference>
<dbReference type="EMBL" id="JAFKCU010000003">
    <property type="protein sequence ID" value="MBN7816292.1"/>
    <property type="molecule type" value="Genomic_DNA"/>
</dbReference>
<keyword evidence="1" id="KW-0472">Membrane</keyword>
<dbReference type="RefSeq" id="WP_206586973.1">
    <property type="nucleotide sequence ID" value="NZ_JAFKCU010000003.1"/>
</dbReference>
<evidence type="ECO:0000313" key="3">
    <source>
        <dbReference type="EMBL" id="MBN7816292.1"/>
    </source>
</evidence>
<feature type="transmembrane region" description="Helical" evidence="1">
    <location>
        <begin position="100"/>
        <end position="119"/>
    </location>
</feature>
<dbReference type="PANTHER" id="PTHR36927">
    <property type="entry name" value="BLR4337 PROTEIN"/>
    <property type="match status" value="1"/>
</dbReference>